<keyword evidence="2" id="KW-1185">Reference proteome</keyword>
<proteinExistence type="predicted"/>
<dbReference type="RefSeq" id="WP_187712863.1">
    <property type="nucleotide sequence ID" value="NZ_CP060820.1"/>
</dbReference>
<dbReference type="InterPro" id="IPR046237">
    <property type="entry name" value="DUF6270"/>
</dbReference>
<name>A0A7H0FZG1_9GAMM</name>
<dbReference type="Pfam" id="PF19786">
    <property type="entry name" value="DUF6270"/>
    <property type="match status" value="1"/>
</dbReference>
<evidence type="ECO:0000313" key="2">
    <source>
        <dbReference type="Proteomes" id="UP000516018"/>
    </source>
</evidence>
<reference evidence="1 2" key="1">
    <citation type="submission" date="2020-08" db="EMBL/GenBank/DDBJ databases">
        <title>Lysobacter sp. II4 sp. nov., isolated from soil.</title>
        <authorList>
            <person name="Woo C.Y."/>
            <person name="Kim J."/>
        </authorList>
    </citation>
    <scope>NUCLEOTIDE SEQUENCE [LARGE SCALE GENOMIC DNA]</scope>
    <source>
        <strain evidence="1 2">II4</strain>
    </source>
</reference>
<sequence length="239" mass="27094">MTIPQSTRIFILGSCVSRDALEQELGRFELVNYLARTSMASVGMPKVEDDEVRHKVAGIASPFQRRMLLNDLDKTTISLIKATPHDILLIDFVDERFNLLLSGRSLFSLSGELEKSGFEIEGRVALAPDSDSFLSLWLAGLGRLLSEVDPAKVVLNRAYWAERFPDGSDASSRGWIQRNNAVLQRLYDAVDKHWSLKRIDYPREIVLADPRHKWGVAPYHYTEAFYTHTLTMLDQIVKG</sequence>
<dbReference type="EMBL" id="CP060820">
    <property type="protein sequence ID" value="QNP41427.1"/>
    <property type="molecule type" value="Genomic_DNA"/>
</dbReference>
<protein>
    <submittedName>
        <fullName evidence="1">Uncharacterized protein</fullName>
    </submittedName>
</protein>
<accession>A0A7H0FZG1</accession>
<gene>
    <name evidence="1" type="ORF">H8B22_04170</name>
</gene>
<dbReference type="KEGG" id="lsx:H8B22_04170"/>
<organism evidence="1 2">
    <name type="scientific">Agrilutibacter terrestris</name>
    <dbReference type="NCBI Taxonomy" id="2865112"/>
    <lineage>
        <taxon>Bacteria</taxon>
        <taxon>Pseudomonadati</taxon>
        <taxon>Pseudomonadota</taxon>
        <taxon>Gammaproteobacteria</taxon>
        <taxon>Lysobacterales</taxon>
        <taxon>Lysobacteraceae</taxon>
        <taxon>Agrilutibacter</taxon>
    </lineage>
</organism>
<evidence type="ECO:0000313" key="1">
    <source>
        <dbReference type="EMBL" id="QNP41427.1"/>
    </source>
</evidence>
<dbReference type="Proteomes" id="UP000516018">
    <property type="component" value="Chromosome"/>
</dbReference>
<dbReference type="AlphaFoldDB" id="A0A7H0FZG1"/>